<evidence type="ECO:0000313" key="2">
    <source>
        <dbReference type="EMBL" id="GEU29364.1"/>
    </source>
</evidence>
<dbReference type="InterPro" id="IPR013103">
    <property type="entry name" value="RVT_2"/>
</dbReference>
<sequence>MNQAETYAENDQVADDEFINIFCTPVQDRRETSTRHVDSSNMHTFYQRYPFEHRWTKDHPLEQVIGNLLQSVRTRRQLESDGEMCMFALIVSQTKPKNIKEAMADSAWIESMQEELHQFDRLDVWELVDRPLCTNVINLKWLWKNKRDEENTVIRNKSRLVAKGYAQKEGVDFEESFTPVARWEAVRLFFAYAAHKSFTVYQMDVKIAFLYGPLKEEVYMNQEDGFVDPYHPDKVYRLKKALYGLKQAPRAWYDELSNFLVSKGFSKGSIDPNLFITKHREDILLVQIYVDDIIFGSTNPNLSKRFEKLMHSKFKMFMMGELKFFLGIQINQSPR</sequence>
<comment type="caution">
    <text evidence="2">The sequence shown here is derived from an EMBL/GenBank/DDBJ whole genome shotgun (WGS) entry which is preliminary data.</text>
</comment>
<accession>A0A699GHS7</accession>
<dbReference type="AlphaFoldDB" id="A0A699GHS7"/>
<dbReference type="SUPFAM" id="SSF56672">
    <property type="entry name" value="DNA/RNA polymerases"/>
    <property type="match status" value="1"/>
</dbReference>
<dbReference type="Pfam" id="PF07727">
    <property type="entry name" value="RVT_2"/>
    <property type="match status" value="1"/>
</dbReference>
<reference evidence="2" key="1">
    <citation type="journal article" date="2019" name="Sci. Rep.">
        <title>Draft genome of Tanacetum cinerariifolium, the natural source of mosquito coil.</title>
        <authorList>
            <person name="Yamashiro T."/>
            <person name="Shiraishi A."/>
            <person name="Satake H."/>
            <person name="Nakayama K."/>
        </authorList>
    </citation>
    <scope>NUCLEOTIDE SEQUENCE</scope>
</reference>
<proteinExistence type="predicted"/>
<dbReference type="EMBL" id="BKCJ010000063">
    <property type="protein sequence ID" value="GEU29364.1"/>
    <property type="molecule type" value="Genomic_DNA"/>
</dbReference>
<feature type="domain" description="Reverse transcriptase Ty1/copia-type" evidence="1">
    <location>
        <begin position="123"/>
        <end position="333"/>
    </location>
</feature>
<protein>
    <submittedName>
        <fullName evidence="2">Retrovirus-related Pol polyprotein from transposon TNT 1-94</fullName>
    </submittedName>
</protein>
<evidence type="ECO:0000259" key="1">
    <source>
        <dbReference type="Pfam" id="PF07727"/>
    </source>
</evidence>
<dbReference type="InterPro" id="IPR043502">
    <property type="entry name" value="DNA/RNA_pol_sf"/>
</dbReference>
<name>A0A699GHS7_TANCI</name>
<gene>
    <name evidence="2" type="ORF">Tci_001342</name>
</gene>
<organism evidence="2">
    <name type="scientific">Tanacetum cinerariifolium</name>
    <name type="common">Dalmatian daisy</name>
    <name type="synonym">Chrysanthemum cinerariifolium</name>
    <dbReference type="NCBI Taxonomy" id="118510"/>
    <lineage>
        <taxon>Eukaryota</taxon>
        <taxon>Viridiplantae</taxon>
        <taxon>Streptophyta</taxon>
        <taxon>Embryophyta</taxon>
        <taxon>Tracheophyta</taxon>
        <taxon>Spermatophyta</taxon>
        <taxon>Magnoliopsida</taxon>
        <taxon>eudicotyledons</taxon>
        <taxon>Gunneridae</taxon>
        <taxon>Pentapetalae</taxon>
        <taxon>asterids</taxon>
        <taxon>campanulids</taxon>
        <taxon>Asterales</taxon>
        <taxon>Asteraceae</taxon>
        <taxon>Asteroideae</taxon>
        <taxon>Anthemideae</taxon>
        <taxon>Anthemidinae</taxon>
        <taxon>Tanacetum</taxon>
    </lineage>
</organism>
<feature type="non-terminal residue" evidence="2">
    <location>
        <position position="335"/>
    </location>
</feature>